<organism evidence="9 10">
    <name type="scientific">Porites lobata</name>
    <dbReference type="NCBI Taxonomy" id="104759"/>
    <lineage>
        <taxon>Eukaryota</taxon>
        <taxon>Metazoa</taxon>
        <taxon>Cnidaria</taxon>
        <taxon>Anthozoa</taxon>
        <taxon>Hexacorallia</taxon>
        <taxon>Scleractinia</taxon>
        <taxon>Fungiina</taxon>
        <taxon>Poritidae</taxon>
        <taxon>Porites</taxon>
    </lineage>
</organism>
<evidence type="ECO:0000256" key="4">
    <source>
        <dbReference type="ARBA" id="ARBA00023069"/>
    </source>
</evidence>
<proteinExistence type="predicted"/>
<feature type="region of interest" description="Disordered" evidence="6">
    <location>
        <begin position="3169"/>
        <end position="3211"/>
    </location>
</feature>
<feature type="compositionally biased region" description="Gly residues" evidence="6">
    <location>
        <begin position="1"/>
        <end position="12"/>
    </location>
</feature>
<feature type="domain" description="HYDIN/VesB/CFA65-like Ig-like" evidence="8">
    <location>
        <begin position="467"/>
        <end position="566"/>
    </location>
</feature>
<feature type="domain" description="HYDIN/VesB/CFA65-like Ig-like" evidence="8">
    <location>
        <begin position="809"/>
        <end position="906"/>
    </location>
</feature>
<dbReference type="InterPro" id="IPR033305">
    <property type="entry name" value="Hydin-like"/>
</dbReference>
<feature type="compositionally biased region" description="Polar residues" evidence="6">
    <location>
        <begin position="3837"/>
        <end position="3863"/>
    </location>
</feature>
<feature type="compositionally biased region" description="Acidic residues" evidence="6">
    <location>
        <begin position="1222"/>
        <end position="1247"/>
    </location>
</feature>
<evidence type="ECO:0008006" key="11">
    <source>
        <dbReference type="Google" id="ProtNLM"/>
    </source>
</evidence>
<feature type="compositionally biased region" description="Basic and acidic residues" evidence="6">
    <location>
        <begin position="2233"/>
        <end position="2251"/>
    </location>
</feature>
<dbReference type="InterPro" id="IPR053879">
    <property type="entry name" value="HYDIN_VesB_CFA65-like_Ig"/>
</dbReference>
<feature type="compositionally biased region" description="Basic and acidic residues" evidence="6">
    <location>
        <begin position="3197"/>
        <end position="3208"/>
    </location>
</feature>
<dbReference type="PANTHER" id="PTHR23053">
    <property type="entry name" value="DLEC1 DELETED IN LUNG AND ESOPHAGEAL CANCER 1"/>
    <property type="match status" value="1"/>
</dbReference>
<feature type="compositionally biased region" description="Basic and acidic residues" evidence="6">
    <location>
        <begin position="2411"/>
        <end position="2428"/>
    </location>
</feature>
<evidence type="ECO:0000256" key="2">
    <source>
        <dbReference type="ARBA" id="ARBA00004496"/>
    </source>
</evidence>
<feature type="region of interest" description="Disordered" evidence="6">
    <location>
        <begin position="2101"/>
        <end position="2138"/>
    </location>
</feature>
<feature type="region of interest" description="Disordered" evidence="6">
    <location>
        <begin position="1222"/>
        <end position="1298"/>
    </location>
</feature>
<feature type="domain" description="HYDIN/VesB/CFA65-like Ig-like" evidence="8">
    <location>
        <begin position="206"/>
        <end position="299"/>
    </location>
</feature>
<feature type="compositionally biased region" description="Basic and acidic residues" evidence="6">
    <location>
        <begin position="2329"/>
        <end position="2343"/>
    </location>
</feature>
<keyword evidence="5" id="KW-0966">Cell projection</keyword>
<dbReference type="Gene3D" id="2.60.40.10">
    <property type="entry name" value="Immunoglobulins"/>
    <property type="match status" value="23"/>
</dbReference>
<dbReference type="Gene3D" id="3.40.50.300">
    <property type="entry name" value="P-loop containing nucleotide triphosphate hydrolases"/>
    <property type="match status" value="1"/>
</dbReference>
<dbReference type="InterPro" id="IPR013783">
    <property type="entry name" value="Ig-like_fold"/>
</dbReference>
<feature type="compositionally biased region" description="Basic and acidic residues" evidence="6">
    <location>
        <begin position="1938"/>
        <end position="1954"/>
    </location>
</feature>
<feature type="region of interest" description="Disordered" evidence="6">
    <location>
        <begin position="2233"/>
        <end position="2432"/>
    </location>
</feature>
<sequence length="5138" mass="568612">MPQGKLRGGGLRGEVQSTVRESYGGKAVSSNFKSRVVHPRNPKLVKGSAEDDKQAPSAYMAEMQLTTDERLKLTYEMRVPQIIELLDMSEQTLQKYTTMDIEEPIFQPFPSDIVFQNFEPYQTYEVPLQLRNNDKVARLVKVTQTDSPYFTIISPHDVGHKVAPGMDKTFVIRFSPDEKKDYTHELICITEREKFLVPVRAIGARAILDFPDEVNFGTCPVKYATTRTLFVRNVGNSDAKFQLLVHEPFFVTPDSGRLAVGESMQIHVDFKALQTGDHASHMILHYETGEDIFISLYGAAIDYNVRLDKNTVKMENTFISCASQRTVAISNRSDIIVQFKWSNFATLREELQQKDRFYMDLESEETAERDEFFEECLNDPTLRDQMSILTRKFRNKSQVVADDKMLHGDSIISIDPVEGEIWPNSQAEINIIFKPQNAQSYARTAYCDVTGRESRLPLRIRGDGVGPRVHFSLDTLDIGNVFINSQHSYEVILCNKGDIDAVFRLLLPNTQFGPQFSFYPSQGIVIPGGYQAIQVCFCSPILGDFDEVFQFEVEGSPEQLELKILGSVIGPTFHFNIPKLKFGVVSYGFVNTRHCTLVNTSLIPMTFNLRVPADGISNDDSHSRDSLIDSNISDVGSTIMPSPKEFDITPSSGIIAPQGTMDIKVDFVSTTVKKYEIALVVDVDGVGEEILSLPIIAKCVVPPITVSTPILDYGRCFLHHPYELPVHLLNDSDLPAKYELLSQVVEDVTPILYTSPEPKGIIQPHSEKEIPLHITAECLEEVSTMAYFMIFGSSDAPLGVQINCVGEGPVIHVMPNLVDYSTIPVLTDVSKVVKLSNESLIPAQFSCTMVRPNSLFSVEPNQGVIPPEDALQLKVTANVDDTVKFQDKLSINITDSQIQTVSLMAYGSGTTIVSDPPLAPAVKLGPQFSCQPVRRSFCLTNSGRRPQQIYWTTEGFASHRTKKKPEYNPDDMRFQGIPPPADPPKPIFQLIPDRMVLHPGESQNVQLEGYSETPQKVKERMFCHAIIGTSTGKERIMKVDISAEFISPLLSFSQREINFCVMKYPESTLEMETKQVMMHNVSSLPLSVMLKATYPFQLLVEDPRWAPVNVKSSQSEVYLGVGESIPVLIQFDPSYKDDFVTRTAESQLEVLFKEHPQTDFVSLKGEVFFPNLTFEMEKVDFGCILNDTEVMQVVKVTNHSPMDVKYQWSFIDSAIQFENKDEDEGIGVEVDDDSQPEEDAEKQDEADIMVIEVPDQAPPGSPLQVANAPSRSSQGSRPSSAGKEKEEGRGPGNQLITPWGQTEMQVNIGIDEVFDILPLYSTLHPHETQKIQFTFYGHANISSQAVARCSVYGGPDYDIELLGQASLVQYFFDRQLVDYGKQLFDQAAVAEIVLHNTGKVGLSFVVLNVDSGNKPLPGAPNVSPIQGYIKALSQQTLTIRYLPGVPEKFEKTFQVRVAHFEPDKITVTGEGVFPRVIFDLPADKEDYRYEEMAKQAHQSLGRENSNLSDKSVGDVPFRALADSVGDLGVQMEMERLLVKQFALEQQELFRTTSLIHTSSSHRTAAKKQRPRPQLINYLLDFGYVVYGTVRSHVVRVTNNGHFPASFAPEKSVLWGSGFGVELDRVRNLPGEPDNESVEFMVTFDPRVAGLPMGPVDIHVPFHVLSGPSFGLRIKAVVTMPDMTVSTDALDFGVVECGNSMVMTIQLHNNQQVRCDWSSEPPEEKKKKSDKMIPLHLRKKLRTEKPKPKYFEVMPPIGSLMPGQRINVQVKFMPTEEISYSQRLVIRIAQSSSRHVISVSGQGNEPKLEFSSTLIEFGPVLPHSSGDEKEVIIRNPSSFPVEVYSLEFDKQYLEEEKMLRTMKGYDEYNTILLPPRKPGDKLPQEVTDAYNEQQRKKEAEEKEKAEAAAAAQGEKVAEEAGEGAAPPVIATVPPSTRGEGGKAESDEGDGVKDDSSSLGVGELEITPVSAAIARYLGIDLTAEGRAARNRRGIALVVHGAPLSGKTATAVSLAKMYGAALLTVDGVVMEAITSGNTSAAQRAKELCAAAARAAKEAEQTAEIQITQPTGGLSVEAVTALGAASGPSASTAGSVTGAQSFLGKDRKTSTIAGGPRGGGGGKNIPQLQQSPPGTPPQAAPLGRKLSVSASVAGEDGLYSCVLPEDLLVELLAERLQLSDCQKGIVLDGLESLFSPNMMATANAILRAFNNRKYIFFVTLMLDQAKLKAVEEKKKEEQAKLEKQKEEEEKRRLEEMSEDEYDALTEEEKAEVDKKHLEQKKERRKRELERQEREKKEKELQALMEEKRLEEERGNQKGKRRGPQQPGGPGSKKGHDPKEKKPEKSSDKLTPSRTTGLASQAQPFDPRTGAPSVISERSDSSDVTDEKKRSSMAKVQKHRHSSAIMHPPLLISQVEESKPPTEEEEREKELSKKFTTFETSLRDIDNLLQNWDRTTGTVARADTPKSENFDDTIPVPGSTRRAREKKDKEKELREREKEREKEKAKEISDSPMSAVSGEHDEDEDGSKKDGVGVPQLIVDTVNPSESQAEQTLAKGILPTVEEVLDGLGLGPNGPPIPPPATFAVVPYPVRRRPPLGIDPPSHYVFVASGPDDRNAPQEDKTKEAEAEVEKTPEKPPEHGRKGRKDKDDREGGTKSRKERGSSARRGKAAHGAPSPPPSITPAEEDKSDAAQAPSTPQLVNHRWVIPANDSVTLRIRFRSEELGQFDQTLNFEIMGTRRRYQLFCRGVCSFPTISREPRVVFPHRRKYRKPEEIVHKKYVLSNETFEFGPLLCGKTRDRYKEGKYPENMEKIVVCNTSPLEADVSFCFQQDSTAATFILDPPNMKLKPGESQDLTLWAYPKTPGFFEDAVVCCIRENPEPVVFKISCHGVRPELELDRKQLQFDRVLLHRKDTKTIFLRNSTLLPVAWRVNGMDNLGDDFSLTTEHGVIDAKSEFALQMHFRAVRPTNIKKIVRLEVSDVEQIMGLVQAENIQVHAESYDVALDMSFPKGADGGLDFGVLKVLDETKQTCSLKNKGKFEINFNFAFEATDGSPSDVAQLFTVIPNRGPLLPTDRPTQVQVIFRSKSEITIKDQPVLKCQIIEPHLGEGGEVIASIPIKLSVRSVYSKYAVSPVSDINFGAMLINTKKTRVFSIENRGEFDFRYSVLKMINTVSQGRQRLGPPAKRAKSRDGSSSGRSQQPDKPAKPKRADSVRGAELTTGAPNIRLQLGMFTVYPAVGSVPAGGAVQVTVDMIAENPGFCEEDIAIDISDRPPTDSPQGIPYKLIGEACIPGITTISPDTVGSIFEEHLIVKQLNLFQYLTHDLASGSGVYGEDENKFLFYNTIVGRKARARFRIGNSNKVPCDLVLSVKPQSMKPSARWHDVYEIEPQRASIPAHSYVYATVTFTPPSMQTYNATLEAAVDGMPSAMSKYRNLTFDIQGEGNLPGINVARPTARNKKGAPVLLFRRLLLGRTQVLPMSLKNEGTLMSRVNIDLKDPGGMYSISCAEGTKTLMPLNEGEDEDNVKSRVHSLSVVVPMGKTADFAIEFTPSLVGRVAGEIRLTVVDNPYEESTVQLIGEGYEDEVTIDNIRSYVQTEEQAAEVEIDEDTPASRENHVKFGDCAVGASRQLSFTLTNHSTSDPVRFTWSPPPEITFSPCVGHLQPNCAKDVTVTFCSKEPKTYSGTNVPCKVTKIKLGEAQDKAVDWDDRMRTVKWVDVTPEEDPASGTRKAPRPAKKKVIEVEPEPPFTALENSTKDVELFLSAVCDYAKFRCKLENIHFKDTLMFQSRVYNFTVSNKGDVQLDYQWSFEPVHKSKAVGLTEPFPSGHERPGSPAGQSSSQQTGRPSTSAGASSVPPQTRAPQVSTRPGSSMCGRPSSALALAYEAGSVVSEGGSDVFPFVIEPPSGSIPAGKKGSFVVKFSPLDVSEYDARLIFSAANLQPDTQPFPIPVSGRSLLPYCHFDLEESDYIFGGRRNPELRGPGGAPPGSTLDPSTKVIEFKSCGVKVKNIKRFNVINPSSTNYSFTWTNEDFLDGVPESVNFRCLTPEGTVLSGKKHEMVFEYVSDSLNLIESFWRFFVPEHNISVPFVLVGHTFEPALSFDRSHINFREMLLGHPAKEIVQLVNEENIPFTFSFSESSCHTEGYASSLAVEPMSGTILPKARLPIEISFTATEQNEVNFNVLCHVKKKTSPLTLNVKAEGYAMNAQLICEDSQGNKVELTSKGTNRINLGMVEINEKATRQLFVINSGKFNFDFSWEVHNRTKLKGLRCPEGEKLVSVTPETGTVPCSTRKRCQLAFCPPGRLSLSGCDLLLKITNGPTFTINLTGTGVQPGLNFSFVRHDFGPCFLYRAGMPLKRTMLIIKNEDTKDISIESQYQNCAHLEVHCQPGVLIPNQVMQVDILFYPREARRYHEIVPFEINGLSTMNVEIFGEGTDMKVEVANPSDRKVIFGALRVGQTSQRNLKLVNRSPAPITFTLAITPAVVALQQANILTINPSTEITLRANGGSCGVELTFKPKTRIPHFTEEVMLECAGMSQPIFVVTGSCQGIEIALDSDSVPFGAVVLGSRSTRKLIMHNTGDIGAAFSWNVEKFQPDFSIAPVKGYISPGMEVSFEIIFHPTVVNHDMRYENLRCTIEGGKPLKLVLTGSCIPQTPLKEVLHFATHVRTRDTRNLVIHNRTNQLWMLRPVIDGEYWSGPDSITVEPQQSKNYELTYRPLSMTQEGKKHTGSVFFALPDGNGLLYNVTGSAEGPKPVNNIQREVPCKTFYTEMLTVTNWLRRPQRFRVIIEMLKPDKPDSATTLKGLDYIDVPGLSKRDYRLNFFAHKEGTFSAKVIFRNEHGGEYLFYYVTFKAVAPGVMATIDLATPIRKSTSHVVTLHNPLSTPVTFNSQCSVADIQLPPSFTVPPLSEGSCMFEYLPLKAGELIGRLSFSSSELGVYQYDLNLTATPAGSEAPVHFRTALGSSQSQTCRFVNFAKSKVEYSCKADSTDFHVEKSITAASASSGGTEVGVEVTYEPSRLGDTRGTLTVFSAVGGEYVFPLFGHCSPPKPQGPYSIKAGATTSIPFKNVFSHTTQFTFCVDSPCFNVKASESIRGKKIHNVIVGFEGNHGGSKAPRMGRLMVTCPRSAGGAGNVTWTFYLKGVTP</sequence>
<evidence type="ECO:0000313" key="10">
    <source>
        <dbReference type="Proteomes" id="UP001159405"/>
    </source>
</evidence>
<accession>A0ABN8PD89</accession>
<dbReference type="Pfam" id="PF22544">
    <property type="entry name" value="HYDIN_VesB_CFA65-like_Ig"/>
    <property type="match status" value="4"/>
</dbReference>
<dbReference type="InterPro" id="IPR033768">
    <property type="entry name" value="Hydin_ADK"/>
</dbReference>
<protein>
    <recommendedName>
        <fullName evidence="11">HYDIN</fullName>
    </recommendedName>
</protein>
<feature type="compositionally biased region" description="Basic and acidic residues" evidence="6">
    <location>
        <begin position="2606"/>
        <end position="2657"/>
    </location>
</feature>
<keyword evidence="4" id="KW-0969">Cilium</keyword>
<dbReference type="Proteomes" id="UP001159405">
    <property type="component" value="Unassembled WGS sequence"/>
</dbReference>
<name>A0ABN8PD89_9CNID</name>
<comment type="subcellular location">
    <subcellularLocation>
        <location evidence="1">Cell projection</location>
        <location evidence="1">Cilium</location>
    </subcellularLocation>
    <subcellularLocation>
        <location evidence="2">Cytoplasm</location>
    </subcellularLocation>
</comment>
<keyword evidence="10" id="KW-1185">Reference proteome</keyword>
<evidence type="ECO:0000256" key="5">
    <source>
        <dbReference type="ARBA" id="ARBA00023273"/>
    </source>
</evidence>
<evidence type="ECO:0000256" key="6">
    <source>
        <dbReference type="SAM" id="MobiDB-lite"/>
    </source>
</evidence>
<dbReference type="EMBL" id="CALNXK010000061">
    <property type="protein sequence ID" value="CAH3138721.1"/>
    <property type="molecule type" value="Genomic_DNA"/>
</dbReference>
<feature type="domain" description="Hydin adenylate kinase-like" evidence="7">
    <location>
        <begin position="1993"/>
        <end position="2186"/>
    </location>
</feature>
<evidence type="ECO:0000313" key="9">
    <source>
        <dbReference type="EMBL" id="CAH3138721.1"/>
    </source>
</evidence>
<evidence type="ECO:0000259" key="8">
    <source>
        <dbReference type="Pfam" id="PF22544"/>
    </source>
</evidence>
<feature type="compositionally biased region" description="Basic and acidic residues" evidence="6">
    <location>
        <begin position="2480"/>
        <end position="2504"/>
    </location>
</feature>
<feature type="compositionally biased region" description="Basic and acidic residues" evidence="6">
    <location>
        <begin position="2372"/>
        <end position="2385"/>
    </location>
</feature>
<dbReference type="PANTHER" id="PTHR23053:SF0">
    <property type="entry name" value="HYDROCEPHALUS-INDUCING PROTEIN HOMOLOG"/>
    <property type="match status" value="1"/>
</dbReference>
<keyword evidence="3" id="KW-0963">Cytoplasm</keyword>
<feature type="compositionally biased region" description="Low complexity" evidence="6">
    <location>
        <begin position="3186"/>
        <end position="3196"/>
    </location>
</feature>
<reference evidence="9 10" key="1">
    <citation type="submission" date="2022-05" db="EMBL/GenBank/DDBJ databases">
        <authorList>
            <consortium name="Genoscope - CEA"/>
            <person name="William W."/>
        </authorList>
    </citation>
    <scope>NUCLEOTIDE SEQUENCE [LARGE SCALE GENOMIC DNA]</scope>
</reference>
<dbReference type="NCBIfam" id="NF012200">
    <property type="entry name" value="choice_anch_D"/>
    <property type="match status" value="1"/>
</dbReference>
<feature type="region of interest" description="Disordered" evidence="6">
    <location>
        <begin position="2586"/>
        <end position="2697"/>
    </location>
</feature>
<feature type="region of interest" description="Disordered" evidence="6">
    <location>
        <begin position="3812"/>
        <end position="3867"/>
    </location>
</feature>
<dbReference type="Pfam" id="PF17213">
    <property type="entry name" value="Hydin_ADK"/>
    <property type="match status" value="1"/>
</dbReference>
<dbReference type="Pfam" id="PF23316">
    <property type="entry name" value="Ig_DLEC1_6th"/>
    <property type="match status" value="1"/>
</dbReference>
<feature type="compositionally biased region" description="Basic and acidic residues" evidence="6">
    <location>
        <begin position="2267"/>
        <end position="2311"/>
    </location>
</feature>
<evidence type="ECO:0000256" key="3">
    <source>
        <dbReference type="ARBA" id="ARBA00022490"/>
    </source>
</evidence>
<evidence type="ECO:0000259" key="7">
    <source>
        <dbReference type="Pfam" id="PF17213"/>
    </source>
</evidence>
<evidence type="ECO:0000256" key="1">
    <source>
        <dbReference type="ARBA" id="ARBA00004138"/>
    </source>
</evidence>
<feature type="compositionally biased region" description="Low complexity" evidence="6">
    <location>
        <begin position="1268"/>
        <end position="1281"/>
    </location>
</feature>
<feature type="compositionally biased region" description="Polar residues" evidence="6">
    <location>
        <begin position="2537"/>
        <end position="2546"/>
    </location>
</feature>
<feature type="region of interest" description="Disordered" evidence="6">
    <location>
        <begin position="1870"/>
        <end position="1958"/>
    </location>
</feature>
<feature type="compositionally biased region" description="Basic and acidic residues" evidence="6">
    <location>
        <begin position="1892"/>
        <end position="1905"/>
    </location>
</feature>
<feature type="compositionally biased region" description="Acidic residues" evidence="6">
    <location>
        <begin position="2252"/>
        <end position="2266"/>
    </location>
</feature>
<feature type="region of interest" description="Disordered" evidence="6">
    <location>
        <begin position="1"/>
        <end position="22"/>
    </location>
</feature>
<comment type="caution">
    <text evidence="9">The sequence shown here is derived from an EMBL/GenBank/DDBJ whole genome shotgun (WGS) entry which is preliminary data.</text>
</comment>
<gene>
    <name evidence="9" type="ORF">PLOB_00040282</name>
</gene>
<feature type="domain" description="HYDIN/VesB/CFA65-like Ig-like" evidence="8">
    <location>
        <begin position="4545"/>
        <end position="4639"/>
    </location>
</feature>
<feature type="region of interest" description="Disordered" evidence="6">
    <location>
        <begin position="2451"/>
        <end position="2546"/>
    </location>
</feature>
<feature type="compositionally biased region" description="Polar residues" evidence="6">
    <location>
        <begin position="2345"/>
        <end position="2358"/>
    </location>
</feature>
<dbReference type="InterPro" id="IPR027417">
    <property type="entry name" value="P-loop_NTPase"/>
</dbReference>